<dbReference type="GO" id="GO:0005509">
    <property type="term" value="F:calcium ion binding"/>
    <property type="evidence" value="ECO:0007669"/>
    <property type="project" value="InterPro"/>
</dbReference>
<dbReference type="OrthoDB" id="2015116at2759"/>
<feature type="transmembrane region" description="Helical" evidence="7">
    <location>
        <begin position="1198"/>
        <end position="1223"/>
    </location>
</feature>
<dbReference type="InterPro" id="IPR000742">
    <property type="entry name" value="EGF"/>
</dbReference>
<feature type="domain" description="SEA" evidence="9">
    <location>
        <begin position="982"/>
        <end position="1103"/>
    </location>
</feature>
<name>A0A8B7NBI0_HYAAZ</name>
<keyword evidence="7" id="KW-0472">Membrane</keyword>
<evidence type="ECO:0000256" key="2">
    <source>
        <dbReference type="ARBA" id="ARBA00022729"/>
    </source>
</evidence>
<dbReference type="Pfam" id="PF01390">
    <property type="entry name" value="SEA"/>
    <property type="match status" value="1"/>
</dbReference>
<keyword evidence="3" id="KW-0677">Repeat</keyword>
<dbReference type="Proteomes" id="UP000694843">
    <property type="component" value="Unplaced"/>
</dbReference>
<dbReference type="Gene3D" id="2.10.25.10">
    <property type="entry name" value="Laminin"/>
    <property type="match status" value="1"/>
</dbReference>
<dbReference type="InterPro" id="IPR000152">
    <property type="entry name" value="EGF-type_Asp/Asn_hydroxyl_site"/>
</dbReference>
<feature type="domain" description="EGF-like" evidence="10">
    <location>
        <begin position="1159"/>
        <end position="1193"/>
    </location>
</feature>
<dbReference type="RefSeq" id="XP_018010906.1">
    <property type="nucleotide sequence ID" value="XM_018155417.1"/>
</dbReference>
<feature type="region of interest" description="Disordered" evidence="6">
    <location>
        <begin position="611"/>
        <end position="631"/>
    </location>
</feature>
<keyword evidence="7" id="KW-1133">Transmembrane helix</keyword>
<dbReference type="SUPFAM" id="SSF82671">
    <property type="entry name" value="SEA domain"/>
    <property type="match status" value="1"/>
</dbReference>
<feature type="region of interest" description="Disordered" evidence="6">
    <location>
        <begin position="1592"/>
        <end position="1616"/>
    </location>
</feature>
<feature type="region of interest" description="Disordered" evidence="6">
    <location>
        <begin position="1506"/>
        <end position="1542"/>
    </location>
</feature>
<dbReference type="SUPFAM" id="SSF57184">
    <property type="entry name" value="Growth factor receptor domain"/>
    <property type="match status" value="1"/>
</dbReference>
<dbReference type="FunFam" id="2.10.25.10:FF:000038">
    <property type="entry name" value="Fibrillin 2"/>
    <property type="match status" value="1"/>
</dbReference>
<evidence type="ECO:0000259" key="10">
    <source>
        <dbReference type="PROSITE" id="PS50026"/>
    </source>
</evidence>
<feature type="compositionally biased region" description="Pro residues" evidence="6">
    <location>
        <begin position="1597"/>
        <end position="1610"/>
    </location>
</feature>
<feature type="compositionally biased region" description="Polar residues" evidence="6">
    <location>
        <begin position="679"/>
        <end position="703"/>
    </location>
</feature>
<dbReference type="InterPro" id="IPR000082">
    <property type="entry name" value="SEA_dom"/>
</dbReference>
<dbReference type="PROSITE" id="PS00022">
    <property type="entry name" value="EGF_1"/>
    <property type="match status" value="1"/>
</dbReference>
<proteinExistence type="predicted"/>
<evidence type="ECO:0000256" key="3">
    <source>
        <dbReference type="ARBA" id="ARBA00022737"/>
    </source>
</evidence>
<feature type="chain" id="PRO_5034099461" evidence="8">
    <location>
        <begin position="29"/>
        <end position="1616"/>
    </location>
</feature>
<feature type="domain" description="EGF-like" evidence="10">
    <location>
        <begin position="1110"/>
        <end position="1149"/>
    </location>
</feature>
<feature type="region of interest" description="Disordered" evidence="6">
    <location>
        <begin position="679"/>
        <end position="714"/>
    </location>
</feature>
<feature type="compositionally biased region" description="Polar residues" evidence="6">
    <location>
        <begin position="254"/>
        <end position="268"/>
    </location>
</feature>
<sequence>MRCDVLCRGSWWLLLAVHLACLPVLISTQNSPDGAAISLVDFLEAVGHSEAAAAVRQRIENKITVPYFSPSLPSTFSDPTEGQLSIADVFATLPGINLPHNLRSGANSKRNSTIASSSITVSEFSGGFRLNVPANSSNSLRSEHEALELPLTESESNKYDAEEQSIVMKDLENEDSLAEDEESIGSDYFSLHTSSDSLTSNDQVETTEDLELLPITSNSPILSLLEMDEKSSRITNPSSTTANATTKTFSSTNGPHNSVHPPQQSATVESGKTVNEVANFVNSSSAKNGSPTSALDHLPVISVTTVLNQKTSERMNSVLASASIVTPALVSVQQQVSSARRIQRSIDYDVLSAGNDAGTEFPSLMTLEGRSANKLKKGSRRSDPEPDIDDIIQGIMQLLGGNVKIDADSSAHTHLTTFGGGQPVSSTRTNDRGPPRMPLNPFNFFNGRPTQTRPPVRRPASESPTGIASPGRPSFMANTLPPFIATLPPQLDTPRLHLQTHESPVQTAFLMPEAMIPPSSGSEVSSSSPMFPSSISTISSTSSTILAENPTEVSYEGETTENNLKHETFPPLQPSSSEPEVLSTEATTPILQDDVNEKPTDTVYSIETDGFDLEPSIGTKESTDTVNSIYNSPLPPDLISKIRKSPSFTETSKSKKISSTISPTVAISNISQIDTTMSSSKQSIHGTTSPGLFSFTPTRSPEVQSPPPQLPVRSHVPVQRPQYPQSISHTRVVPPATVNHGPRPGMVLDAEYHPAHVVTAPVRRPTDLHGEVFDVTVSAQQGFGGQVSPVRPPHYPSYFPRPPYNYQEAGDPLLVTPTGGDDGFVSIDGRKTYFDLFPTATAKPLPHQTVGLGVGVVIPEEDMIDGEFPDDLNVGPPYSIPSNPSGITGPMGPVPPQAPQEPGLPGPYLSSPPSVPPSSIGTPLPFKRRPSTPSIRIDTCIVGDDSTCQEQLLEVCRTEGDVSSCYCKPGTDRRRPRTPCKKMALLEMSIKVNRVGQQRIAWNGNYANPASEEYQVLEWEAQKAIESAFKKSALKSVYLGSTVEKFYPLGGNVIINSSIKLEDNPNTRSRDIKRSLQRHIIKVIQAHNNNIGSSSLWVDGPLNPIPLVDDVNECSVETLNDCHEHATCLNEFASFSCRCLPGYTDRYESNPDRAGRHCETCSPDHCHKRGECKISNGKKICECKGSYYGDRCEVDGEVVAVAVGASVAAVIIILLTLLFLCMWSRRWKMQDQKSETLRRGGFLARAAAGGHYLQQKFAMVAQPQPQQFGPTMEDHIRWAQMSEAAMAAQQSLYGTLPGTTTSLYGPTNRGFLNRGHFPPARPYRNYPESVYSRVSRTLSRPLTFRDKFLAGLRSIFSRRSSTETIKTSHGDLSAFIVSPNPNTMGMQQMMALQAHLAANTQNQDHLTGNGLQHPTPLGPPTMYKPHRQMGSGTEYGPVFPPNQFGGSQYGLHPLNATLLPMGQVPPPSMVHQNFSRTPSTYGPYPGPASLTMSQSGASRATLQLCGPASSGVETSSEEEDARRGGPGSCYQIPRPKSRASVGDSSDLYYELDEMTNPPPNSGDFAHFNTILAHSSSAQTLAQAEVLRAQRQSFRLPSHPPYPREPPPPLPRHVYSC</sequence>
<organism evidence="11 12">
    <name type="scientific">Hyalella azteca</name>
    <name type="common">Amphipod</name>
    <dbReference type="NCBI Taxonomy" id="294128"/>
    <lineage>
        <taxon>Eukaryota</taxon>
        <taxon>Metazoa</taxon>
        <taxon>Ecdysozoa</taxon>
        <taxon>Arthropoda</taxon>
        <taxon>Crustacea</taxon>
        <taxon>Multicrustacea</taxon>
        <taxon>Malacostraca</taxon>
        <taxon>Eumalacostraca</taxon>
        <taxon>Peracarida</taxon>
        <taxon>Amphipoda</taxon>
        <taxon>Senticaudata</taxon>
        <taxon>Talitrida</taxon>
        <taxon>Talitroidea</taxon>
        <taxon>Hyalellidae</taxon>
        <taxon>Hyalella</taxon>
    </lineage>
</organism>
<evidence type="ECO:0000256" key="5">
    <source>
        <dbReference type="PROSITE-ProRule" id="PRU00076"/>
    </source>
</evidence>
<dbReference type="SMART" id="SM00181">
    <property type="entry name" value="EGF"/>
    <property type="match status" value="2"/>
</dbReference>
<evidence type="ECO:0000256" key="4">
    <source>
        <dbReference type="ARBA" id="ARBA00023157"/>
    </source>
</evidence>
<feature type="compositionally biased region" description="Pro residues" evidence="6">
    <location>
        <begin position="892"/>
        <end position="905"/>
    </location>
</feature>
<dbReference type="PROSITE" id="PS00010">
    <property type="entry name" value="ASX_HYDROXYL"/>
    <property type="match status" value="1"/>
</dbReference>
<reference evidence="12" key="1">
    <citation type="submission" date="2025-08" db="UniProtKB">
        <authorList>
            <consortium name="RefSeq"/>
        </authorList>
    </citation>
    <scope>IDENTIFICATION</scope>
    <source>
        <tissue evidence="12">Whole organism</tissue>
    </source>
</reference>
<dbReference type="SMART" id="SM00200">
    <property type="entry name" value="SEA"/>
    <property type="match status" value="1"/>
</dbReference>
<evidence type="ECO:0000256" key="8">
    <source>
        <dbReference type="SAM" id="SignalP"/>
    </source>
</evidence>
<dbReference type="PROSITE" id="PS50024">
    <property type="entry name" value="SEA"/>
    <property type="match status" value="1"/>
</dbReference>
<accession>A0A8B7NBI0</accession>
<evidence type="ECO:0000259" key="9">
    <source>
        <dbReference type="PROSITE" id="PS50024"/>
    </source>
</evidence>
<keyword evidence="2 8" id="KW-0732">Signal</keyword>
<dbReference type="Pfam" id="PF07645">
    <property type="entry name" value="EGF_CA"/>
    <property type="match status" value="1"/>
</dbReference>
<dbReference type="InterPro" id="IPR001881">
    <property type="entry name" value="EGF-like_Ca-bd_dom"/>
</dbReference>
<keyword evidence="11" id="KW-1185">Reference proteome</keyword>
<feature type="region of interest" description="Disordered" evidence="6">
    <location>
        <begin position="879"/>
        <end position="930"/>
    </location>
</feature>
<comment type="caution">
    <text evidence="5">Lacks conserved residue(s) required for the propagation of feature annotation.</text>
</comment>
<dbReference type="PANTHER" id="PTHR24039">
    <property type="entry name" value="FIBRILLIN-RELATED"/>
    <property type="match status" value="1"/>
</dbReference>
<dbReference type="PANTHER" id="PTHR24039:SF52">
    <property type="entry name" value="EGF-LIKE DOMAIN-CONTAINING PROTEIN"/>
    <property type="match status" value="1"/>
</dbReference>
<dbReference type="GeneID" id="108668242"/>
<dbReference type="SMART" id="SM00179">
    <property type="entry name" value="EGF_CA"/>
    <property type="match status" value="1"/>
</dbReference>
<dbReference type="InterPro" id="IPR036364">
    <property type="entry name" value="SEA_dom_sf"/>
</dbReference>
<dbReference type="InterPro" id="IPR009030">
    <property type="entry name" value="Growth_fac_rcpt_cys_sf"/>
</dbReference>
<gene>
    <name evidence="12" type="primary">LOC108668242</name>
</gene>
<dbReference type="InterPro" id="IPR018097">
    <property type="entry name" value="EGF_Ca-bd_CS"/>
</dbReference>
<feature type="signal peptide" evidence="8">
    <location>
        <begin position="1"/>
        <end position="28"/>
    </location>
</feature>
<evidence type="ECO:0000313" key="11">
    <source>
        <dbReference type="Proteomes" id="UP000694843"/>
    </source>
</evidence>
<keyword evidence="7" id="KW-0812">Transmembrane</keyword>
<evidence type="ECO:0000313" key="12">
    <source>
        <dbReference type="RefSeq" id="XP_018010906.1"/>
    </source>
</evidence>
<feature type="region of interest" description="Disordered" evidence="6">
    <location>
        <begin position="414"/>
        <end position="472"/>
    </location>
</feature>
<protein>
    <submittedName>
        <fullName evidence="12">Uncharacterized protein LOC108668242 isoform X1</fullName>
    </submittedName>
</protein>
<keyword evidence="1 5" id="KW-0245">EGF-like domain</keyword>
<evidence type="ECO:0000256" key="7">
    <source>
        <dbReference type="SAM" id="Phobius"/>
    </source>
</evidence>
<dbReference type="PROSITE" id="PS50026">
    <property type="entry name" value="EGF_3"/>
    <property type="match status" value="2"/>
</dbReference>
<dbReference type="Gene3D" id="3.30.70.960">
    <property type="entry name" value="SEA domain"/>
    <property type="match status" value="1"/>
</dbReference>
<feature type="region of interest" description="Disordered" evidence="6">
    <location>
        <begin position="232"/>
        <end position="268"/>
    </location>
</feature>
<keyword evidence="4 5" id="KW-1015">Disulfide bond</keyword>
<evidence type="ECO:0000256" key="6">
    <source>
        <dbReference type="SAM" id="MobiDB-lite"/>
    </source>
</evidence>
<dbReference type="CDD" id="cd00054">
    <property type="entry name" value="EGF_CA"/>
    <property type="match status" value="1"/>
</dbReference>
<feature type="disulfide bond" evidence="5">
    <location>
        <begin position="1183"/>
        <end position="1192"/>
    </location>
</feature>
<dbReference type="InterPro" id="IPR049883">
    <property type="entry name" value="NOTCH1_EGF-like"/>
</dbReference>
<dbReference type="PROSITE" id="PS01187">
    <property type="entry name" value="EGF_CA"/>
    <property type="match status" value="1"/>
</dbReference>
<dbReference type="KEGG" id="hazt:108668242"/>
<feature type="compositionally biased region" description="Low complexity" evidence="6">
    <location>
        <begin position="235"/>
        <end position="253"/>
    </location>
</feature>
<evidence type="ECO:0000256" key="1">
    <source>
        <dbReference type="ARBA" id="ARBA00022536"/>
    </source>
</evidence>